<accession>A0A1S6U6C5</accession>
<name>A0A1S6U6C5_9BACT</name>
<reference evidence="2" key="1">
    <citation type="submission" date="2016-09" db="EMBL/GenBank/DDBJ databases">
        <title>Comparative genomics of the Campylobacter concisus group.</title>
        <authorList>
            <person name="Miller W.G."/>
            <person name="Yee E."/>
            <person name="Chapman M.H."/>
            <person name="Huynh S."/>
            <person name="Bono J.L."/>
            <person name="On S.L.W."/>
            <person name="StLeger J."/>
            <person name="Foster G."/>
            <person name="Parker C.T."/>
        </authorList>
    </citation>
    <scope>NUCLEOTIDE SEQUENCE [LARGE SCALE GENOMIC DNA]</scope>
    <source>
        <strain evidence="2">RM18021</strain>
    </source>
</reference>
<dbReference type="AlphaFoldDB" id="A0A1S6U6C5"/>
<keyword evidence="2" id="KW-1185">Reference proteome</keyword>
<dbReference type="Proteomes" id="UP000190868">
    <property type="component" value="Chromosome"/>
</dbReference>
<protein>
    <submittedName>
        <fullName evidence="1">Uncharacterized protein</fullName>
    </submittedName>
</protein>
<dbReference type="Gene3D" id="3.20.80.10">
    <property type="entry name" value="Regulatory factor, effector binding domain"/>
    <property type="match status" value="1"/>
</dbReference>
<gene>
    <name evidence="1" type="ORF">CPIN18021_0421</name>
</gene>
<evidence type="ECO:0000313" key="1">
    <source>
        <dbReference type="EMBL" id="AQW87263.1"/>
    </source>
</evidence>
<dbReference type="GeneID" id="56566056"/>
<dbReference type="PANTHER" id="PTHR36444">
    <property type="entry name" value="TRANSCRIPTIONAL REGULATOR PROTEIN YOBU-RELATED"/>
    <property type="match status" value="1"/>
</dbReference>
<dbReference type="RefSeq" id="WP_078422959.1">
    <property type="nucleotide sequence ID" value="NZ_CP017018.1"/>
</dbReference>
<proteinExistence type="predicted"/>
<dbReference type="PANTHER" id="PTHR36444:SF2">
    <property type="entry name" value="TRANSCRIPTIONAL REGULATOR PROTEIN YOBU-RELATED"/>
    <property type="match status" value="1"/>
</dbReference>
<evidence type="ECO:0000313" key="2">
    <source>
        <dbReference type="Proteomes" id="UP000190868"/>
    </source>
</evidence>
<dbReference type="InterPro" id="IPR011256">
    <property type="entry name" value="Reg_factor_effector_dom_sf"/>
</dbReference>
<dbReference type="InterPro" id="IPR053182">
    <property type="entry name" value="YobU-like_regulator"/>
</dbReference>
<sequence length="93" mass="10715">MNEVSINESFKITGFKATTTNKDESDLKTSVIDKLWNNFFKSGVSNESNVKYGVYFNYKDKHFGKYDILVGTKNSKKQTLDTVEIQKRKISSF</sequence>
<organism evidence="1 2">
    <name type="scientific">Campylobacter pinnipediorum subsp. caledonicus</name>
    <dbReference type="NCBI Taxonomy" id="1874362"/>
    <lineage>
        <taxon>Bacteria</taxon>
        <taxon>Pseudomonadati</taxon>
        <taxon>Campylobacterota</taxon>
        <taxon>Epsilonproteobacteria</taxon>
        <taxon>Campylobacterales</taxon>
        <taxon>Campylobacteraceae</taxon>
        <taxon>Campylobacter</taxon>
    </lineage>
</organism>
<dbReference type="EMBL" id="CP017258">
    <property type="protein sequence ID" value="AQW87263.1"/>
    <property type="molecule type" value="Genomic_DNA"/>
</dbReference>